<sequence>MSSAQADGTALWPPGTVYLQDACATGSELILQPRPTDDPNDPLNWSTRRKYMNIGFVCFYVAMVAEFINAATPTWGPMNKELGFSYEILNDSYAAGCACLATGSLILIPFALKYGRRPLYLFSTVLQFALSIWSAKMRTVADLMLINVLQCFFGSLAEAIVQMTIADVFFVHQRGRMNAIYVWVWLLSSYMGSLIAGFVAKGQGWRWVWWWNAIIFGIAIILVGFGYEETKFYPSSTHNISSTGLPENEAVPSKESPGGLVDEKSAPGGQQHRLNAESADLESKKVSHEPLTDAAGAVRINPNIPRKTYWQKLAITTTTRSAADTNESYITHIWQPLVLLVTIPAITFGALVYGILVGLGDVMSATMSTYLPQEPYSFTSDQIGLMHLPRMIGVTIGALIVGPLSDWFIVWLSRRRNGIYDPEMRLWCIVPFLPFVPAGALLFGIGLNNHLPWPIIAVGLVLYNIGVTPIDSIIVTYLTDSYRDIIGDALVGVTVVRNTFSTAFIFAMTPWIATIGLKWVLVTILLIACAILMFFGVFIRYGKTFRGHTASRYEYYAARQYKDRAAS</sequence>
<feature type="transmembrane region" description="Helical" evidence="6">
    <location>
        <begin position="490"/>
        <end position="513"/>
    </location>
</feature>
<evidence type="ECO:0000256" key="2">
    <source>
        <dbReference type="ARBA" id="ARBA00022692"/>
    </source>
</evidence>
<comment type="caution">
    <text evidence="7">The sequence shown here is derived from an EMBL/GenBank/DDBJ whole genome shotgun (WGS) entry which is preliminary data.</text>
</comment>
<gene>
    <name evidence="7" type="ORF">E0L32_007705</name>
</gene>
<evidence type="ECO:0000256" key="6">
    <source>
        <dbReference type="SAM" id="Phobius"/>
    </source>
</evidence>
<dbReference type="GeneID" id="41975152"/>
<feature type="transmembrane region" description="Helical" evidence="6">
    <location>
        <begin position="182"/>
        <end position="201"/>
    </location>
</feature>
<feature type="transmembrane region" description="Helical" evidence="6">
    <location>
        <begin position="337"/>
        <end position="359"/>
    </location>
</feature>
<dbReference type="InterPro" id="IPR036259">
    <property type="entry name" value="MFS_trans_sf"/>
</dbReference>
<comment type="subcellular location">
    <subcellularLocation>
        <location evidence="1">Membrane</location>
        <topology evidence="1">Multi-pass membrane protein</topology>
    </subcellularLocation>
</comment>
<dbReference type="GO" id="GO:0005886">
    <property type="term" value="C:plasma membrane"/>
    <property type="evidence" value="ECO:0007669"/>
    <property type="project" value="TreeGrafter"/>
</dbReference>
<organism evidence="7 8">
    <name type="scientific">Thyridium curvatum</name>
    <dbReference type="NCBI Taxonomy" id="1093900"/>
    <lineage>
        <taxon>Eukaryota</taxon>
        <taxon>Fungi</taxon>
        <taxon>Dikarya</taxon>
        <taxon>Ascomycota</taxon>
        <taxon>Pezizomycotina</taxon>
        <taxon>Sordariomycetes</taxon>
        <taxon>Sordariomycetidae</taxon>
        <taxon>Thyridiales</taxon>
        <taxon>Thyridiaceae</taxon>
        <taxon>Thyridium</taxon>
    </lineage>
</organism>
<feature type="transmembrane region" description="Helical" evidence="6">
    <location>
        <begin position="519"/>
        <end position="539"/>
    </location>
</feature>
<dbReference type="Proteomes" id="UP000319257">
    <property type="component" value="Unassembled WGS sequence"/>
</dbReference>
<feature type="transmembrane region" description="Helical" evidence="6">
    <location>
        <begin position="51"/>
        <end position="72"/>
    </location>
</feature>
<evidence type="ECO:0000313" key="7">
    <source>
        <dbReference type="EMBL" id="TPX11494.1"/>
    </source>
</evidence>
<dbReference type="SUPFAM" id="SSF103473">
    <property type="entry name" value="MFS general substrate transporter"/>
    <property type="match status" value="1"/>
</dbReference>
<feature type="transmembrane region" description="Helical" evidence="6">
    <location>
        <begin position="119"/>
        <end position="135"/>
    </location>
</feature>
<evidence type="ECO:0000256" key="3">
    <source>
        <dbReference type="ARBA" id="ARBA00022989"/>
    </source>
</evidence>
<proteinExistence type="predicted"/>
<evidence type="ECO:0000256" key="5">
    <source>
        <dbReference type="SAM" id="MobiDB-lite"/>
    </source>
</evidence>
<dbReference type="EMBL" id="SKBQ01000048">
    <property type="protein sequence ID" value="TPX11494.1"/>
    <property type="molecule type" value="Genomic_DNA"/>
</dbReference>
<feature type="transmembrane region" description="Helical" evidence="6">
    <location>
        <begin position="453"/>
        <end position="478"/>
    </location>
</feature>
<evidence type="ECO:0000256" key="1">
    <source>
        <dbReference type="ARBA" id="ARBA00004141"/>
    </source>
</evidence>
<keyword evidence="3 6" id="KW-1133">Transmembrane helix</keyword>
<dbReference type="GO" id="GO:0022857">
    <property type="term" value="F:transmembrane transporter activity"/>
    <property type="evidence" value="ECO:0007669"/>
    <property type="project" value="InterPro"/>
</dbReference>
<feature type="transmembrane region" description="Helical" evidence="6">
    <location>
        <begin position="424"/>
        <end position="447"/>
    </location>
</feature>
<dbReference type="STRING" id="1093900.A0A507AYG3"/>
<feature type="transmembrane region" description="Helical" evidence="6">
    <location>
        <begin position="92"/>
        <end position="112"/>
    </location>
</feature>
<dbReference type="PANTHER" id="PTHR23502:SF50">
    <property type="entry name" value="TRANSPORTER, PUTATIVE (AFU_ORTHOLOGUE AFUA_5G00430)-RELATED"/>
    <property type="match status" value="1"/>
</dbReference>
<dbReference type="PANTHER" id="PTHR23502">
    <property type="entry name" value="MAJOR FACILITATOR SUPERFAMILY"/>
    <property type="match status" value="1"/>
</dbReference>
<dbReference type="InterPro" id="IPR011701">
    <property type="entry name" value="MFS"/>
</dbReference>
<dbReference type="InParanoid" id="A0A507AYG3"/>
<protein>
    <submittedName>
        <fullName evidence="7">Uncharacterized protein</fullName>
    </submittedName>
</protein>
<dbReference type="AlphaFoldDB" id="A0A507AYG3"/>
<feature type="region of interest" description="Disordered" evidence="5">
    <location>
        <begin position="238"/>
        <end position="286"/>
    </location>
</feature>
<dbReference type="Pfam" id="PF07690">
    <property type="entry name" value="MFS_1"/>
    <property type="match status" value="1"/>
</dbReference>
<keyword evidence="2 6" id="KW-0812">Transmembrane</keyword>
<feature type="transmembrane region" description="Helical" evidence="6">
    <location>
        <begin position="147"/>
        <end position="170"/>
    </location>
</feature>
<dbReference type="RefSeq" id="XP_030993205.1">
    <property type="nucleotide sequence ID" value="XM_031142479.1"/>
</dbReference>
<feature type="transmembrane region" description="Helical" evidence="6">
    <location>
        <begin position="207"/>
        <end position="227"/>
    </location>
</feature>
<keyword evidence="8" id="KW-1185">Reference proteome</keyword>
<reference evidence="7 8" key="1">
    <citation type="submission" date="2019-06" db="EMBL/GenBank/DDBJ databases">
        <title>Draft genome sequence of the filamentous fungus Phialemoniopsis curvata isolated from diesel fuel.</title>
        <authorList>
            <person name="Varaljay V.A."/>
            <person name="Lyon W.J."/>
            <person name="Crouch A.L."/>
            <person name="Drake C.E."/>
            <person name="Hollomon J.M."/>
            <person name="Nadeau L.J."/>
            <person name="Nunn H.S."/>
            <person name="Stevenson B.S."/>
            <person name="Bojanowski C.L."/>
            <person name="Crookes-Goodson W.J."/>
        </authorList>
    </citation>
    <scope>NUCLEOTIDE SEQUENCE [LARGE SCALE GENOMIC DNA]</scope>
    <source>
        <strain evidence="7 8">D216</strain>
    </source>
</reference>
<evidence type="ECO:0000313" key="8">
    <source>
        <dbReference type="Proteomes" id="UP000319257"/>
    </source>
</evidence>
<accession>A0A507AYG3</accession>
<dbReference type="OrthoDB" id="5215911at2759"/>
<name>A0A507AYG3_9PEZI</name>
<dbReference type="FunCoup" id="A0A507AYG3">
    <property type="interactions" value="16"/>
</dbReference>
<evidence type="ECO:0000256" key="4">
    <source>
        <dbReference type="ARBA" id="ARBA00023136"/>
    </source>
</evidence>
<keyword evidence="4 6" id="KW-0472">Membrane</keyword>
<dbReference type="Gene3D" id="1.20.1250.20">
    <property type="entry name" value="MFS general substrate transporter like domains"/>
    <property type="match status" value="2"/>
</dbReference>
<feature type="transmembrane region" description="Helical" evidence="6">
    <location>
        <begin position="391"/>
        <end position="412"/>
    </location>
</feature>